<gene>
    <name evidence="2" type="ORF">BT96DRAFT_1009578</name>
</gene>
<evidence type="ECO:0000313" key="2">
    <source>
        <dbReference type="EMBL" id="KAE9383161.1"/>
    </source>
</evidence>
<dbReference type="EMBL" id="ML770669">
    <property type="protein sequence ID" value="KAE9383161.1"/>
    <property type="molecule type" value="Genomic_DNA"/>
</dbReference>
<reference evidence="2" key="1">
    <citation type="journal article" date="2019" name="Environ. Microbiol.">
        <title>Fungal ecological strategies reflected in gene transcription - a case study of two litter decomposers.</title>
        <authorList>
            <person name="Barbi F."/>
            <person name="Kohler A."/>
            <person name="Barry K."/>
            <person name="Baskaran P."/>
            <person name="Daum C."/>
            <person name="Fauchery L."/>
            <person name="Ihrmark K."/>
            <person name="Kuo A."/>
            <person name="LaButti K."/>
            <person name="Lipzen A."/>
            <person name="Morin E."/>
            <person name="Grigoriev I.V."/>
            <person name="Henrissat B."/>
            <person name="Lindahl B."/>
            <person name="Martin F."/>
        </authorList>
    </citation>
    <scope>NUCLEOTIDE SEQUENCE</scope>
    <source>
        <strain evidence="2">JB14</strain>
    </source>
</reference>
<protein>
    <submittedName>
        <fullName evidence="2">Uncharacterized protein</fullName>
    </submittedName>
</protein>
<accession>A0A6A4GCH7</accession>
<feature type="region of interest" description="Disordered" evidence="1">
    <location>
        <begin position="36"/>
        <end position="88"/>
    </location>
</feature>
<keyword evidence="3" id="KW-1185">Reference proteome</keyword>
<dbReference type="AlphaFoldDB" id="A0A6A4GCH7"/>
<feature type="compositionally biased region" description="Polar residues" evidence="1">
    <location>
        <begin position="58"/>
        <end position="74"/>
    </location>
</feature>
<organism evidence="2 3">
    <name type="scientific">Gymnopus androsaceus JB14</name>
    <dbReference type="NCBI Taxonomy" id="1447944"/>
    <lineage>
        <taxon>Eukaryota</taxon>
        <taxon>Fungi</taxon>
        <taxon>Dikarya</taxon>
        <taxon>Basidiomycota</taxon>
        <taxon>Agaricomycotina</taxon>
        <taxon>Agaricomycetes</taxon>
        <taxon>Agaricomycetidae</taxon>
        <taxon>Agaricales</taxon>
        <taxon>Marasmiineae</taxon>
        <taxon>Omphalotaceae</taxon>
        <taxon>Gymnopus</taxon>
    </lineage>
</organism>
<evidence type="ECO:0000313" key="3">
    <source>
        <dbReference type="Proteomes" id="UP000799118"/>
    </source>
</evidence>
<dbReference type="Proteomes" id="UP000799118">
    <property type="component" value="Unassembled WGS sequence"/>
</dbReference>
<name>A0A6A4GCH7_9AGAR</name>
<sequence>MATPRAQYQYEDDTNFTEDRVTITVIPICRSATAPIGLESSPIRPSAIAPDSEHPPTRESSTQTDPEPHSTSSTRHSDESTGPYPYPLTISRPFVDDPASICRTRAALPCDLRWGPRRDLWFEPYVEGIAGVHWESFTTYEAALGAYTDAYNREEYSPLLKIVQHPNLEESRIIGEARIARRHRQALISAS</sequence>
<proteinExistence type="predicted"/>
<evidence type="ECO:0000256" key="1">
    <source>
        <dbReference type="SAM" id="MobiDB-lite"/>
    </source>
</evidence>